<comment type="subunit">
    <text evidence="1">Self-associates forming complexes of several hundred monomers.</text>
</comment>
<evidence type="ECO:0000256" key="1">
    <source>
        <dbReference type="ARBA" id="ARBA00011764"/>
    </source>
</evidence>
<comment type="function">
    <text evidence="5">Involved in transvection phenomena (= synapsis-dependent gene expression), where the synaptic pairing of chromosomes carrying genes with which zeste interacts influences the expression of these genes. Zeste binds to DNA and stimulates transcription from a nearby promoter.</text>
</comment>
<dbReference type="PANTHER" id="PTHR21411">
    <property type="entry name" value="APONTIC"/>
    <property type="match status" value="1"/>
</dbReference>
<evidence type="ECO:0000313" key="8">
    <source>
        <dbReference type="Proteomes" id="UP001353858"/>
    </source>
</evidence>
<reference evidence="8" key="1">
    <citation type="submission" date="2023-01" db="EMBL/GenBank/DDBJ databases">
        <title>Key to firefly adult light organ development and bioluminescence: homeobox transcription factors regulate luciferase expression and transportation to peroxisome.</title>
        <authorList>
            <person name="Fu X."/>
        </authorList>
    </citation>
    <scope>NUCLEOTIDE SEQUENCE [LARGE SCALE GENOMIC DNA]</scope>
</reference>
<keyword evidence="3" id="KW-0805">Transcription regulation</keyword>
<evidence type="ECO:0000256" key="3">
    <source>
        <dbReference type="ARBA" id="ARBA00023015"/>
    </source>
</evidence>
<protein>
    <recommendedName>
        <fullName evidence="2">Regulatory protein zeste</fullName>
    </recommendedName>
</protein>
<dbReference type="EMBL" id="JARPUR010000002">
    <property type="protein sequence ID" value="KAK4882382.1"/>
    <property type="molecule type" value="Genomic_DNA"/>
</dbReference>
<keyword evidence="8" id="KW-1185">Reference proteome</keyword>
<gene>
    <name evidence="7" type="ORF">RN001_005701</name>
</gene>
<dbReference type="Proteomes" id="UP001353858">
    <property type="component" value="Unassembled WGS sequence"/>
</dbReference>
<evidence type="ECO:0000256" key="5">
    <source>
        <dbReference type="ARBA" id="ARBA00025466"/>
    </source>
</evidence>
<proteinExistence type="predicted"/>
<sequence>MDDSIEIFLEDAGLEEPPSKHRRSANFTNAEKSHLFNIICDKYITVIEDKKTNRASITKKKFAWKKIEQDFNATNLNNILRTSENLKKFYENRKKCIRKSTAEHKQQLLQTGGGPPPKTELEEADKLLYSLLNKKTIVVLNNIDSDMGSTQNIEYELDGSSSNSEVFPSHSNWGKYTPSDLQNNISPELSIDNGMDKLHEDRVGLEDKNIIEVPKRKTSKIIRHAQMSRRRPTTTIMALTSSDVSARYDELLNKRLILINKQIKLLDDEAAFKKEQQNLQLELLNIEIAIKKIFIIFYVVIYL</sequence>
<organism evidence="7 8">
    <name type="scientific">Aquatica leii</name>
    <dbReference type="NCBI Taxonomy" id="1421715"/>
    <lineage>
        <taxon>Eukaryota</taxon>
        <taxon>Metazoa</taxon>
        <taxon>Ecdysozoa</taxon>
        <taxon>Arthropoda</taxon>
        <taxon>Hexapoda</taxon>
        <taxon>Insecta</taxon>
        <taxon>Pterygota</taxon>
        <taxon>Neoptera</taxon>
        <taxon>Endopterygota</taxon>
        <taxon>Coleoptera</taxon>
        <taxon>Polyphaga</taxon>
        <taxon>Elateriformia</taxon>
        <taxon>Elateroidea</taxon>
        <taxon>Lampyridae</taxon>
        <taxon>Luciolinae</taxon>
        <taxon>Aquatica</taxon>
    </lineage>
</organism>
<evidence type="ECO:0000313" key="7">
    <source>
        <dbReference type="EMBL" id="KAK4882382.1"/>
    </source>
</evidence>
<comment type="caution">
    <text evidence="7">The sequence shown here is derived from an EMBL/GenBank/DDBJ whole genome shotgun (WGS) entry which is preliminary data.</text>
</comment>
<dbReference type="AlphaFoldDB" id="A0AAN7Q1M8"/>
<accession>A0AAN7Q1M8</accession>
<dbReference type="InterPro" id="IPR028002">
    <property type="entry name" value="Myb_DNA-bind_5"/>
</dbReference>
<keyword evidence="4" id="KW-0804">Transcription</keyword>
<dbReference type="Pfam" id="PF13873">
    <property type="entry name" value="Myb_DNA-bind_5"/>
    <property type="match status" value="1"/>
</dbReference>
<name>A0AAN7Q1M8_9COLE</name>
<dbReference type="PANTHER" id="PTHR21411:SF0">
    <property type="entry name" value="REGULATORY PROTEIN ZESTE"/>
    <property type="match status" value="1"/>
</dbReference>
<evidence type="ECO:0000259" key="6">
    <source>
        <dbReference type="Pfam" id="PF13873"/>
    </source>
</evidence>
<feature type="domain" description="Myb/SANT-like DNA-binding" evidence="6">
    <location>
        <begin position="23"/>
        <end position="102"/>
    </location>
</feature>
<evidence type="ECO:0000256" key="4">
    <source>
        <dbReference type="ARBA" id="ARBA00023163"/>
    </source>
</evidence>
<evidence type="ECO:0000256" key="2">
    <source>
        <dbReference type="ARBA" id="ARBA00016807"/>
    </source>
</evidence>